<dbReference type="HOGENOM" id="CLU_019825_0_0_10"/>
<reference evidence="1 2" key="1">
    <citation type="submission" date="2013-08" db="EMBL/GenBank/DDBJ databases">
        <authorList>
            <person name="Weinstock G."/>
            <person name="Sodergren E."/>
            <person name="Wylie T."/>
            <person name="Fulton L."/>
            <person name="Fulton R."/>
            <person name="Fronick C."/>
            <person name="O'Laughlin M."/>
            <person name="Godfrey J."/>
            <person name="Miner T."/>
            <person name="Herter B."/>
            <person name="Appelbaum E."/>
            <person name="Cordes M."/>
            <person name="Lek S."/>
            <person name="Wollam A."/>
            <person name="Pepin K.H."/>
            <person name="Palsikar V.B."/>
            <person name="Mitreva M."/>
            <person name="Wilson R.K."/>
        </authorList>
    </citation>
    <scope>NUCLEOTIDE SEQUENCE [LARGE SCALE GENOMIC DNA]</scope>
    <source>
        <strain evidence="1 2">ATCC 15930</strain>
    </source>
</reference>
<organism evidence="1 2">
    <name type="scientific">Hoylesella loescheii DSM 19665 = JCM 12249 = ATCC 15930</name>
    <dbReference type="NCBI Taxonomy" id="1122985"/>
    <lineage>
        <taxon>Bacteria</taxon>
        <taxon>Pseudomonadati</taxon>
        <taxon>Bacteroidota</taxon>
        <taxon>Bacteroidia</taxon>
        <taxon>Bacteroidales</taxon>
        <taxon>Prevotellaceae</taxon>
        <taxon>Hoylesella</taxon>
    </lineage>
</organism>
<accession>A0A069QD08</accession>
<evidence type="ECO:0008006" key="3">
    <source>
        <dbReference type="Google" id="ProtNLM"/>
    </source>
</evidence>
<evidence type="ECO:0000313" key="1">
    <source>
        <dbReference type="EMBL" id="KDR50778.1"/>
    </source>
</evidence>
<protein>
    <recommendedName>
        <fullName evidence="3">Outer membrane protein beta-barrel domain-containing protein</fullName>
    </recommendedName>
</protein>
<dbReference type="EMBL" id="JNGW01000139">
    <property type="protein sequence ID" value="KDR50778.1"/>
    <property type="molecule type" value="Genomic_DNA"/>
</dbReference>
<sequence length="700" mass="80060">MMKNMVHRLLLGRKYRHLLLLSLLLVPINMRSQVATSAENADSVAHEKTLAEVNVIAKHLTREADRIVVMPTIEQRKHAHTGYDLVRNLMIPGVSVDRKTFKVNTPAGGATLYIDGREVDVREVRALRPKDVAKVEYIDMPTGKYAKDAAALNFVTKRLTHGGYTQVDALQGLGFLQGDYNAVSRYSVKSTNFNAWAGYTIQQPRNHITESEHFSLAGGDVDRMGVLPERSTLSINKYVQCSVSRMKDQATWMIKGGLNYMRTFENKEGEWYYTGPISGRLTTLQNGGERSLRPELFLYGTWKIGENQSIETVYDGYYSRNHYLNNNVEGGDTYKSDVTENYLYSRLGVNYNLKLKHGNSLSFSLSEYLRLSKSRYQDLSPTWQRLRSSETILFVDYTQRVGRLFFDFKPGLSYLNYRLKGYDGITHVTPRLSFSVANRLSDVHLLRAELKLGNTYPTLNTVNYVTQQVDRLMLRRGNPDMHNSILYSPRLTYGLTFSRLAMNVSASYLFANHIITNDYHAEGDKMVNTFRSDTRYHAPSCSFSTTYRPSKMFNVKVDGNWERNVLRGGTQLQHTKWSAALEANCYVNDFAFSASVKTPERQLVDNHKLVKTGWLYDIGLSWNHNNIGVEMNCSNLFIKRNVATTDLLADVYAYHGERQNDWHNQYATLKMIWSVDYGKKTPKSVRNVRKEAESAILKAE</sequence>
<dbReference type="eggNOG" id="COG4771">
    <property type="taxonomic scope" value="Bacteria"/>
</dbReference>
<keyword evidence="2" id="KW-1185">Reference proteome</keyword>
<comment type="caution">
    <text evidence="1">The sequence shown here is derived from an EMBL/GenBank/DDBJ whole genome shotgun (WGS) entry which is preliminary data.</text>
</comment>
<dbReference type="SUPFAM" id="SSF56935">
    <property type="entry name" value="Porins"/>
    <property type="match status" value="1"/>
</dbReference>
<name>A0A069QD08_HOYLO</name>
<dbReference type="Proteomes" id="UP000027442">
    <property type="component" value="Unassembled WGS sequence"/>
</dbReference>
<dbReference type="AlphaFoldDB" id="A0A069QD08"/>
<dbReference type="PATRIC" id="fig|1122985.7.peg.3265"/>
<gene>
    <name evidence="1" type="ORF">HMPREF1991_03150</name>
</gene>
<proteinExistence type="predicted"/>
<evidence type="ECO:0000313" key="2">
    <source>
        <dbReference type="Proteomes" id="UP000027442"/>
    </source>
</evidence>